<keyword evidence="8 17" id="KW-0285">Flavoprotein</keyword>
<feature type="domain" description="FAD-binding PCMH-type" evidence="19">
    <location>
        <begin position="100"/>
        <end position="267"/>
    </location>
</feature>
<comment type="cofactor">
    <cofactor evidence="1 17">
        <name>FAD</name>
        <dbReference type="ChEBI" id="CHEBI:57692"/>
    </cofactor>
</comment>
<evidence type="ECO:0000256" key="18">
    <source>
        <dbReference type="SAM" id="Phobius"/>
    </source>
</evidence>
<evidence type="ECO:0000256" key="3">
    <source>
        <dbReference type="ARBA" id="ARBA00004496"/>
    </source>
</evidence>
<dbReference type="InterPro" id="IPR006094">
    <property type="entry name" value="Oxid_FAD_bind_N"/>
</dbReference>
<comment type="similarity">
    <text evidence="5 17">Belongs to the MurB family.</text>
</comment>
<dbReference type="SUPFAM" id="SSF56194">
    <property type="entry name" value="Uridine diphospho-N-Acetylenolpyruvylglucosamine reductase, MurB, C-terminal domain"/>
    <property type="match status" value="1"/>
</dbReference>
<dbReference type="AlphaFoldDB" id="A0A6G8Q597"/>
<keyword evidence="13 17" id="KW-0560">Oxidoreductase</keyword>
<evidence type="ECO:0000256" key="7">
    <source>
        <dbReference type="ARBA" id="ARBA00022618"/>
    </source>
</evidence>
<keyword evidence="18" id="KW-0472">Membrane</keyword>
<dbReference type="PANTHER" id="PTHR21071">
    <property type="entry name" value="UDP-N-ACETYLENOLPYRUVOYLGLUCOSAMINE REDUCTASE"/>
    <property type="match status" value="1"/>
</dbReference>
<dbReference type="SUPFAM" id="SSF56176">
    <property type="entry name" value="FAD-binding/transporter-associated domain-like"/>
    <property type="match status" value="1"/>
</dbReference>
<dbReference type="GO" id="GO:0009252">
    <property type="term" value="P:peptidoglycan biosynthetic process"/>
    <property type="evidence" value="ECO:0007669"/>
    <property type="project" value="UniProtKB-UniRule"/>
</dbReference>
<dbReference type="KEGG" id="rub:GBA63_02315"/>
<dbReference type="Proteomes" id="UP000501452">
    <property type="component" value="Chromosome"/>
</dbReference>
<gene>
    <name evidence="17 20" type="primary">murB</name>
    <name evidence="20" type="ORF">GBA63_02315</name>
</gene>
<feature type="active site" evidence="17">
    <location>
        <position position="245"/>
    </location>
</feature>
<proteinExistence type="inferred from homology"/>
<dbReference type="UniPathway" id="UPA00219"/>
<dbReference type="Pfam" id="PF01565">
    <property type="entry name" value="FAD_binding_4"/>
    <property type="match status" value="1"/>
</dbReference>
<keyword evidence="21" id="KW-1185">Reference proteome</keyword>
<dbReference type="EC" id="1.3.1.98" evidence="17"/>
<evidence type="ECO:0000256" key="14">
    <source>
        <dbReference type="ARBA" id="ARBA00023306"/>
    </source>
</evidence>
<dbReference type="InterPro" id="IPR016169">
    <property type="entry name" value="FAD-bd_PCMH_sub2"/>
</dbReference>
<dbReference type="GO" id="GO:0005829">
    <property type="term" value="C:cytosol"/>
    <property type="evidence" value="ECO:0007669"/>
    <property type="project" value="TreeGrafter"/>
</dbReference>
<keyword evidence="7 17" id="KW-0132">Cell division</keyword>
<evidence type="ECO:0000256" key="2">
    <source>
        <dbReference type="ARBA" id="ARBA00003921"/>
    </source>
</evidence>
<dbReference type="NCBIfam" id="TIGR00179">
    <property type="entry name" value="murB"/>
    <property type="match status" value="1"/>
</dbReference>
<dbReference type="InterPro" id="IPR036635">
    <property type="entry name" value="MurB_C_sf"/>
</dbReference>
<dbReference type="Pfam" id="PF02873">
    <property type="entry name" value="MurB_C"/>
    <property type="match status" value="1"/>
</dbReference>
<reference evidence="20 21" key="1">
    <citation type="submission" date="2019-10" db="EMBL/GenBank/DDBJ databases">
        <title>Rubrobacter sp nov SCSIO 52090 isolated from a deep-sea sediment in the South China Sea.</title>
        <authorList>
            <person name="Chen R.W."/>
        </authorList>
    </citation>
    <scope>NUCLEOTIDE SEQUENCE [LARGE SCALE GENOMIC DNA]</scope>
    <source>
        <strain evidence="20 21">SCSIO 52909</strain>
    </source>
</reference>
<evidence type="ECO:0000259" key="19">
    <source>
        <dbReference type="PROSITE" id="PS51387"/>
    </source>
</evidence>
<accession>A0A6G8Q597</accession>
<comment type="catalytic activity">
    <reaction evidence="16 17">
        <text>UDP-N-acetyl-alpha-D-muramate + NADP(+) = UDP-N-acetyl-3-O-(1-carboxyvinyl)-alpha-D-glucosamine + NADPH + H(+)</text>
        <dbReference type="Rhea" id="RHEA:12248"/>
        <dbReference type="ChEBI" id="CHEBI:15378"/>
        <dbReference type="ChEBI" id="CHEBI:57783"/>
        <dbReference type="ChEBI" id="CHEBI:58349"/>
        <dbReference type="ChEBI" id="CHEBI:68483"/>
        <dbReference type="ChEBI" id="CHEBI:70757"/>
        <dbReference type="EC" id="1.3.1.98"/>
    </reaction>
</comment>
<dbReference type="GO" id="GO:0071555">
    <property type="term" value="P:cell wall organization"/>
    <property type="evidence" value="ECO:0007669"/>
    <property type="project" value="UniProtKB-KW"/>
</dbReference>
<dbReference type="GO" id="GO:0051301">
    <property type="term" value="P:cell division"/>
    <property type="evidence" value="ECO:0007669"/>
    <property type="project" value="UniProtKB-KW"/>
</dbReference>
<evidence type="ECO:0000256" key="5">
    <source>
        <dbReference type="ARBA" id="ARBA00010485"/>
    </source>
</evidence>
<dbReference type="Gene3D" id="3.30.43.10">
    <property type="entry name" value="Uridine Diphospho-n-acetylenolpyruvylglucosamine Reductase, domain 2"/>
    <property type="match status" value="1"/>
</dbReference>
<keyword evidence="9 17" id="KW-0274">FAD</keyword>
<dbReference type="Gene3D" id="3.90.78.10">
    <property type="entry name" value="UDP-N-acetylenolpyruvoylglucosamine reductase, C-terminal domain"/>
    <property type="match status" value="1"/>
</dbReference>
<keyword evidence="12 17" id="KW-0573">Peptidoglycan synthesis</keyword>
<sequence>MIGVSTTGARGFGISPVNGKRRVPLPAASAIAFIVGLPSFVLVPFGPLLEGALKVHAHQALLQPAGPCSIFTPVHDGTLHRLFPSAKFDEPLKRYTAWKIGGPADALLEPKSADEVVAAVNAARENDVPVTVLGGGTNVLVRDGGIRGLTIRLAKSLTNVEADGTSVIADAGVLYPVLANTTAAKGLAGLEFATGIPGTVGGAVFMNAGAYGSETTEVLDWADVFEADAGEVVRMKNEDLRLSYRRSILHEHPDWLVLRAGYTLRPGDAESLKARIKEFRAQRMNGSPNRPSCGSTFKRPPGDFPGRVIEAAGLKGTRVGNLEVSPVHANYLVNLGGGTAEDALKLIELVRNTVREKLGVELESEVRVIGEP</sequence>
<organism evidence="20 21">
    <name type="scientific">Rubrobacter tropicus</name>
    <dbReference type="NCBI Taxonomy" id="2653851"/>
    <lineage>
        <taxon>Bacteria</taxon>
        <taxon>Bacillati</taxon>
        <taxon>Actinomycetota</taxon>
        <taxon>Rubrobacteria</taxon>
        <taxon>Rubrobacterales</taxon>
        <taxon>Rubrobacteraceae</taxon>
        <taxon>Rubrobacter</taxon>
    </lineage>
</organism>
<dbReference type="GO" id="GO:0008360">
    <property type="term" value="P:regulation of cell shape"/>
    <property type="evidence" value="ECO:0007669"/>
    <property type="project" value="UniProtKB-KW"/>
</dbReference>
<evidence type="ECO:0000256" key="16">
    <source>
        <dbReference type="ARBA" id="ARBA00048914"/>
    </source>
</evidence>
<dbReference type="InterPro" id="IPR011601">
    <property type="entry name" value="MurB_C"/>
</dbReference>
<dbReference type="NCBIfam" id="NF010480">
    <property type="entry name" value="PRK13905.1"/>
    <property type="match status" value="1"/>
</dbReference>
<comment type="function">
    <text evidence="2 17">Cell wall formation.</text>
</comment>
<evidence type="ECO:0000256" key="15">
    <source>
        <dbReference type="ARBA" id="ARBA00023316"/>
    </source>
</evidence>
<keyword evidence="18" id="KW-1133">Transmembrane helix</keyword>
<evidence type="ECO:0000313" key="20">
    <source>
        <dbReference type="EMBL" id="QIN81589.1"/>
    </source>
</evidence>
<dbReference type="InterPro" id="IPR016167">
    <property type="entry name" value="FAD-bd_PCMH_sub1"/>
</dbReference>
<comment type="pathway">
    <text evidence="4 17">Cell wall biogenesis; peptidoglycan biosynthesis.</text>
</comment>
<feature type="active site" description="Proton donor" evidence="17">
    <location>
        <position position="295"/>
    </location>
</feature>
<evidence type="ECO:0000256" key="11">
    <source>
        <dbReference type="ARBA" id="ARBA00022960"/>
    </source>
</evidence>
<keyword evidence="10 17" id="KW-0521">NADP</keyword>
<comment type="subcellular location">
    <subcellularLocation>
        <location evidence="3 17">Cytoplasm</location>
    </subcellularLocation>
</comment>
<dbReference type="InterPro" id="IPR036318">
    <property type="entry name" value="FAD-bd_PCMH-like_sf"/>
</dbReference>
<keyword evidence="14 17" id="KW-0131">Cell cycle</keyword>
<dbReference type="Gene3D" id="3.30.465.10">
    <property type="match status" value="1"/>
</dbReference>
<evidence type="ECO:0000256" key="4">
    <source>
        <dbReference type="ARBA" id="ARBA00004752"/>
    </source>
</evidence>
<evidence type="ECO:0000256" key="9">
    <source>
        <dbReference type="ARBA" id="ARBA00022827"/>
    </source>
</evidence>
<feature type="transmembrane region" description="Helical" evidence="18">
    <location>
        <begin position="27"/>
        <end position="49"/>
    </location>
</feature>
<dbReference type="PROSITE" id="PS51387">
    <property type="entry name" value="FAD_PCMH"/>
    <property type="match status" value="1"/>
</dbReference>
<evidence type="ECO:0000256" key="17">
    <source>
        <dbReference type="HAMAP-Rule" id="MF_00037"/>
    </source>
</evidence>
<dbReference type="EMBL" id="CP045119">
    <property type="protein sequence ID" value="QIN81589.1"/>
    <property type="molecule type" value="Genomic_DNA"/>
</dbReference>
<dbReference type="InterPro" id="IPR016166">
    <property type="entry name" value="FAD-bd_PCMH"/>
</dbReference>
<keyword evidence="11 17" id="KW-0133">Cell shape</keyword>
<feature type="active site" evidence="17">
    <location>
        <position position="365"/>
    </location>
</feature>
<evidence type="ECO:0000256" key="10">
    <source>
        <dbReference type="ARBA" id="ARBA00022857"/>
    </source>
</evidence>
<evidence type="ECO:0000313" key="21">
    <source>
        <dbReference type="Proteomes" id="UP000501452"/>
    </source>
</evidence>
<evidence type="ECO:0000256" key="12">
    <source>
        <dbReference type="ARBA" id="ARBA00022984"/>
    </source>
</evidence>
<evidence type="ECO:0000256" key="6">
    <source>
        <dbReference type="ARBA" id="ARBA00022490"/>
    </source>
</evidence>
<evidence type="ECO:0000256" key="13">
    <source>
        <dbReference type="ARBA" id="ARBA00023002"/>
    </source>
</evidence>
<dbReference type="GO" id="GO:0008762">
    <property type="term" value="F:UDP-N-acetylmuramate dehydrogenase activity"/>
    <property type="evidence" value="ECO:0007669"/>
    <property type="project" value="UniProtKB-UniRule"/>
</dbReference>
<dbReference type="HAMAP" id="MF_00037">
    <property type="entry name" value="MurB"/>
    <property type="match status" value="1"/>
</dbReference>
<keyword evidence="18" id="KW-0812">Transmembrane</keyword>
<evidence type="ECO:0000256" key="1">
    <source>
        <dbReference type="ARBA" id="ARBA00001974"/>
    </source>
</evidence>
<dbReference type="PANTHER" id="PTHR21071:SF4">
    <property type="entry name" value="UDP-N-ACETYLENOLPYRUVOYLGLUCOSAMINE REDUCTASE"/>
    <property type="match status" value="1"/>
</dbReference>
<protein>
    <recommendedName>
        <fullName evidence="17">UDP-N-acetylenolpyruvoylglucosamine reductase</fullName>
        <ecNumber evidence="17">1.3.1.98</ecNumber>
    </recommendedName>
    <alternativeName>
        <fullName evidence="17">UDP-N-acetylmuramate dehydrogenase</fullName>
    </alternativeName>
</protein>
<dbReference type="InterPro" id="IPR003170">
    <property type="entry name" value="MurB"/>
</dbReference>
<dbReference type="GO" id="GO:0071949">
    <property type="term" value="F:FAD binding"/>
    <property type="evidence" value="ECO:0007669"/>
    <property type="project" value="InterPro"/>
</dbReference>
<keyword evidence="15 17" id="KW-0961">Cell wall biogenesis/degradation</keyword>
<keyword evidence="6 17" id="KW-0963">Cytoplasm</keyword>
<evidence type="ECO:0000256" key="8">
    <source>
        <dbReference type="ARBA" id="ARBA00022630"/>
    </source>
</evidence>
<name>A0A6G8Q597_9ACTN</name>